<keyword evidence="7" id="KW-1185">Reference proteome</keyword>
<feature type="domain" description="HTH lacI-type" evidence="5">
    <location>
        <begin position="5"/>
        <end position="59"/>
    </location>
</feature>
<keyword evidence="1" id="KW-0678">Repressor</keyword>
<dbReference type="CDD" id="cd01392">
    <property type="entry name" value="HTH_LacI"/>
    <property type="match status" value="1"/>
</dbReference>
<evidence type="ECO:0000256" key="2">
    <source>
        <dbReference type="ARBA" id="ARBA00023015"/>
    </source>
</evidence>
<dbReference type="AlphaFoldDB" id="A0A146GDN9"/>
<sequence>MTKRVSVRDIARELGLHYTTVGLALRGSPRLKKETREKVRAVAERMGYRPDPILSALISYRNAKRPATFHAVLAWVNNWPDREALLENPIYRSYFEGASTRASELGYKLEEFWLHAKDMTPERLQRIFQARNINGLLIAPQPRSKVPVELNFHDFSAVAFGYSMHPHMLHLVTNHHTQTMDLVMDKVMELGYRRPGYCILPSTDVGGNYIWISRLLYLFTMHPDLTPVPRLQSLDPDFFKKWINKYKPDVLIGYNSVLPVIEKLGYRVPRDIGFVSMAIDTTDQRISGANQNDFLIGKIATDVLIGMIHRGERGLPEVPVRTLVDSTWFEGETLPLRKSPTKAKH</sequence>
<gene>
    <name evidence="6" type="ORF">TSACC_3517</name>
</gene>
<dbReference type="Gene3D" id="3.40.50.2300">
    <property type="match status" value="2"/>
</dbReference>
<dbReference type="Gene3D" id="1.10.260.40">
    <property type="entry name" value="lambda repressor-like DNA-binding domains"/>
    <property type="match status" value="1"/>
</dbReference>
<dbReference type="GO" id="GO:0003700">
    <property type="term" value="F:DNA-binding transcription factor activity"/>
    <property type="evidence" value="ECO:0007669"/>
    <property type="project" value="TreeGrafter"/>
</dbReference>
<organism evidence="6 7">
    <name type="scientific">Terrimicrobium sacchariphilum</name>
    <dbReference type="NCBI Taxonomy" id="690879"/>
    <lineage>
        <taxon>Bacteria</taxon>
        <taxon>Pseudomonadati</taxon>
        <taxon>Verrucomicrobiota</taxon>
        <taxon>Terrimicrobiia</taxon>
        <taxon>Terrimicrobiales</taxon>
        <taxon>Terrimicrobiaceae</taxon>
        <taxon>Terrimicrobium</taxon>
    </lineage>
</organism>
<keyword evidence="3" id="KW-0238">DNA-binding</keyword>
<dbReference type="InParanoid" id="A0A146GDN9"/>
<dbReference type="EMBL" id="BDCO01000003">
    <property type="protein sequence ID" value="GAT35451.1"/>
    <property type="molecule type" value="Genomic_DNA"/>
</dbReference>
<evidence type="ECO:0000313" key="7">
    <source>
        <dbReference type="Proteomes" id="UP000076023"/>
    </source>
</evidence>
<comment type="caution">
    <text evidence="6">The sequence shown here is derived from an EMBL/GenBank/DDBJ whole genome shotgun (WGS) entry which is preliminary data.</text>
</comment>
<dbReference type="RefSeq" id="WP_075081257.1">
    <property type="nucleotide sequence ID" value="NZ_BDCO01000003.1"/>
</dbReference>
<evidence type="ECO:0000259" key="5">
    <source>
        <dbReference type="PROSITE" id="PS50932"/>
    </source>
</evidence>
<dbReference type="InterPro" id="IPR000843">
    <property type="entry name" value="HTH_LacI"/>
</dbReference>
<dbReference type="Pfam" id="PF00356">
    <property type="entry name" value="LacI"/>
    <property type="match status" value="1"/>
</dbReference>
<evidence type="ECO:0000256" key="4">
    <source>
        <dbReference type="ARBA" id="ARBA00023163"/>
    </source>
</evidence>
<dbReference type="SMART" id="SM00354">
    <property type="entry name" value="HTH_LACI"/>
    <property type="match status" value="1"/>
</dbReference>
<dbReference type="Proteomes" id="UP000076023">
    <property type="component" value="Unassembled WGS sequence"/>
</dbReference>
<keyword evidence="4" id="KW-0804">Transcription</keyword>
<evidence type="ECO:0000313" key="6">
    <source>
        <dbReference type="EMBL" id="GAT35451.1"/>
    </source>
</evidence>
<dbReference type="SUPFAM" id="SSF47413">
    <property type="entry name" value="lambda repressor-like DNA-binding domains"/>
    <property type="match status" value="1"/>
</dbReference>
<evidence type="ECO:0000256" key="1">
    <source>
        <dbReference type="ARBA" id="ARBA00022491"/>
    </source>
</evidence>
<dbReference type="InterPro" id="IPR028082">
    <property type="entry name" value="Peripla_BP_I"/>
</dbReference>
<proteinExistence type="predicted"/>
<dbReference type="PROSITE" id="PS50932">
    <property type="entry name" value="HTH_LACI_2"/>
    <property type="match status" value="1"/>
</dbReference>
<dbReference type="GO" id="GO:0000976">
    <property type="term" value="F:transcription cis-regulatory region binding"/>
    <property type="evidence" value="ECO:0007669"/>
    <property type="project" value="TreeGrafter"/>
</dbReference>
<dbReference type="PANTHER" id="PTHR30146:SF148">
    <property type="entry name" value="HTH-TYPE TRANSCRIPTIONAL REPRESSOR PURR-RELATED"/>
    <property type="match status" value="1"/>
</dbReference>
<keyword evidence="2" id="KW-0805">Transcription regulation</keyword>
<dbReference type="SUPFAM" id="SSF53822">
    <property type="entry name" value="Periplasmic binding protein-like I"/>
    <property type="match status" value="1"/>
</dbReference>
<accession>A0A146GDN9</accession>
<reference evidence="7" key="1">
    <citation type="journal article" date="2017" name="Genome Announc.">
        <title>Draft Genome Sequence of Terrimicrobium sacchariphilum NM-5T, a Facultative Anaerobic Soil Bacterium of the Class Spartobacteria.</title>
        <authorList>
            <person name="Qiu Y.L."/>
            <person name="Tourlousse D.M."/>
            <person name="Matsuura N."/>
            <person name="Ohashi A."/>
            <person name="Sekiguchi Y."/>
        </authorList>
    </citation>
    <scope>NUCLEOTIDE SEQUENCE [LARGE SCALE GENOMIC DNA]</scope>
    <source>
        <strain evidence="7">NM-5</strain>
    </source>
</reference>
<dbReference type="STRING" id="690879.TSACC_3517"/>
<protein>
    <submittedName>
        <fullName evidence="6">LacI family transcriptional regulator</fullName>
    </submittedName>
</protein>
<dbReference type="OrthoDB" id="180112at2"/>
<dbReference type="InterPro" id="IPR010982">
    <property type="entry name" value="Lambda_DNA-bd_dom_sf"/>
</dbReference>
<name>A0A146GDN9_TERSA</name>
<evidence type="ECO:0000256" key="3">
    <source>
        <dbReference type="ARBA" id="ARBA00023125"/>
    </source>
</evidence>
<dbReference type="PANTHER" id="PTHR30146">
    <property type="entry name" value="LACI-RELATED TRANSCRIPTIONAL REPRESSOR"/>
    <property type="match status" value="1"/>
</dbReference>